<evidence type="ECO:0000259" key="3">
    <source>
        <dbReference type="PROSITE" id="PS50011"/>
    </source>
</evidence>
<name>G7WAU1_DESOD</name>
<dbReference type="InterPro" id="IPR004147">
    <property type="entry name" value="ABC1_dom"/>
</dbReference>
<sequence>MIGKRIRHIKRYRDVAKVLARHGFGFFVEEMGLLHMLSLPKRLFTDTEEIDPVSFGERIRLVIEELGPTYIKIGQIASTRADIFPPEILSELEKLQENVPSFSFAEVREIIEEELGYPLEEIFSQFDEEVIAAASIGQVHRARLRATGEYVAVKVQRPRIKAMIETDLEILLDLATMTENRMKRMERLQLRDVVEEFAKSLRNELDYTIEARNAERISKQFKEDKSVYIPKIHWDFTTRRVLTMEFVEGLRLNQFEELDKHGYDHKQLAEQLVKALFHQILIEGFFHADPHPGNIFLLKGGVISFIDFGMVGRLTLDMKHNFASLIIAMMRQNTESMIKAVLRIGIVPEEVNLTLLTNDVDELRDKYMDVPLSRIGLGEAISDLFEVAFRHRIRIPSDFTMVAKCLLILEGMVEKLDPALSIMDMAEPFGIQLLKERYRPSTIAGRVWHNISDYSDLLVDLPKQLKDLIGNLVRGRIRIEVSVPELDIFLRKMDRVTNQLSFSIVLLSFSIVMAGIIIASALGQQPIMFWHISVIEIGAAMAGLMLLWLFVSIFKSGKF</sequence>
<protein>
    <submittedName>
        <fullName evidence="4">Putative unusual protein kinase</fullName>
    </submittedName>
</protein>
<accession>G7WAU1</accession>
<dbReference type="GO" id="GO:0005524">
    <property type="term" value="F:ATP binding"/>
    <property type="evidence" value="ECO:0007669"/>
    <property type="project" value="InterPro"/>
</dbReference>
<dbReference type="EMBL" id="CP003108">
    <property type="protein sequence ID" value="AET67152.1"/>
    <property type="molecule type" value="Genomic_DNA"/>
</dbReference>
<feature type="transmembrane region" description="Helical" evidence="2">
    <location>
        <begin position="528"/>
        <end position="551"/>
    </location>
</feature>
<organism evidence="4 5">
    <name type="scientific">Desulfosporosinus orientis (strain ATCC 19365 / DSM 765 / NCIMB 8382 / VKM B-1628 / Singapore I)</name>
    <name type="common">Desulfotomaculum orientis</name>
    <dbReference type="NCBI Taxonomy" id="768706"/>
    <lineage>
        <taxon>Bacteria</taxon>
        <taxon>Bacillati</taxon>
        <taxon>Bacillota</taxon>
        <taxon>Clostridia</taxon>
        <taxon>Eubacteriales</taxon>
        <taxon>Desulfitobacteriaceae</taxon>
        <taxon>Desulfosporosinus</taxon>
    </lineage>
</organism>
<dbReference type="InterPro" id="IPR000719">
    <property type="entry name" value="Prot_kinase_dom"/>
</dbReference>
<dbReference type="PATRIC" id="fig|768706.3.peg.1486"/>
<keyword evidence="2" id="KW-1133">Transmembrane helix</keyword>
<reference evidence="5" key="1">
    <citation type="submission" date="2011-11" db="EMBL/GenBank/DDBJ databases">
        <title>Complete sequence of Desulfosporosinus orientis DSM 765.</title>
        <authorList>
            <person name="Lucas S."/>
            <person name="Han J."/>
            <person name="Lapidus A."/>
            <person name="Cheng J.-F."/>
            <person name="Goodwin L."/>
            <person name="Pitluck S."/>
            <person name="Peters L."/>
            <person name="Ovchinnikova G."/>
            <person name="Teshima H."/>
            <person name="Detter J.C."/>
            <person name="Han C."/>
            <person name="Tapia R."/>
            <person name="Land M."/>
            <person name="Hauser L."/>
            <person name="Kyrpides N."/>
            <person name="Ivanova N."/>
            <person name="Pagani I."/>
            <person name="Pester M."/>
            <person name="Spring S."/>
            <person name="Ollivier B."/>
            <person name="Rattei T."/>
            <person name="Klenk H.-P."/>
            <person name="Wagner M."/>
            <person name="Loy A."/>
            <person name="Woyke T."/>
        </authorList>
    </citation>
    <scope>NUCLEOTIDE SEQUENCE [LARGE SCALE GENOMIC DNA]</scope>
    <source>
        <strain evidence="5">ATCC 19365 / DSM 765 / NCIMB 8382 / VKM B-1628</strain>
    </source>
</reference>
<dbReference type="PANTHER" id="PTHR10566">
    <property type="entry name" value="CHAPERONE-ACTIVITY OF BC1 COMPLEX CABC1 -RELATED"/>
    <property type="match status" value="1"/>
</dbReference>
<comment type="similarity">
    <text evidence="1">Belongs to the protein kinase superfamily. ADCK protein kinase family.</text>
</comment>
<dbReference type="Pfam" id="PF03109">
    <property type="entry name" value="ABC1"/>
    <property type="match status" value="1"/>
</dbReference>
<reference evidence="4 5" key="2">
    <citation type="journal article" date="2012" name="J. Bacteriol.">
        <title>Complete genome sequences of Desulfosporosinus orientis DSM765T, Desulfosporosinus youngiae DSM17734T, Desulfosporosinus meridiei DSM13257T, and Desulfosporosinus acidiphilus DSM22704T.</title>
        <authorList>
            <person name="Pester M."/>
            <person name="Brambilla E."/>
            <person name="Alazard D."/>
            <person name="Rattei T."/>
            <person name="Weinmaier T."/>
            <person name="Han J."/>
            <person name="Lucas S."/>
            <person name="Lapidus A."/>
            <person name="Cheng J.F."/>
            <person name="Goodwin L."/>
            <person name="Pitluck S."/>
            <person name="Peters L."/>
            <person name="Ovchinnikova G."/>
            <person name="Teshima H."/>
            <person name="Detter J.C."/>
            <person name="Han C.S."/>
            <person name="Tapia R."/>
            <person name="Land M.L."/>
            <person name="Hauser L."/>
            <person name="Kyrpides N.C."/>
            <person name="Ivanova N.N."/>
            <person name="Pagani I."/>
            <person name="Huntmann M."/>
            <person name="Wei C.L."/>
            <person name="Davenport K.W."/>
            <person name="Daligault H."/>
            <person name="Chain P.S."/>
            <person name="Chen A."/>
            <person name="Mavromatis K."/>
            <person name="Markowitz V."/>
            <person name="Szeto E."/>
            <person name="Mikhailova N."/>
            <person name="Pati A."/>
            <person name="Wagner M."/>
            <person name="Woyke T."/>
            <person name="Ollivier B."/>
            <person name="Klenk H.P."/>
            <person name="Spring S."/>
            <person name="Loy A."/>
        </authorList>
    </citation>
    <scope>NUCLEOTIDE SEQUENCE [LARGE SCALE GENOMIC DNA]</scope>
    <source>
        <strain evidence="5">ATCC 19365 / DSM 765 / NCIMB 8382 / VKM B-1628</strain>
    </source>
</reference>
<dbReference type="OrthoDB" id="9795390at2"/>
<dbReference type="PROSITE" id="PS50011">
    <property type="entry name" value="PROTEIN_KINASE_DOM"/>
    <property type="match status" value="1"/>
</dbReference>
<keyword evidence="4" id="KW-0808">Transferase</keyword>
<dbReference type="eggNOG" id="COG0661">
    <property type="taxonomic scope" value="Bacteria"/>
</dbReference>
<dbReference type="PANTHER" id="PTHR10566:SF113">
    <property type="entry name" value="PROTEIN ACTIVITY OF BC1 COMPLEX KINASE 7, CHLOROPLASTIC"/>
    <property type="match status" value="1"/>
</dbReference>
<gene>
    <name evidence="4" type="ordered locus">Desor_1497</name>
</gene>
<proteinExistence type="inferred from homology"/>
<dbReference type="CDD" id="cd05121">
    <property type="entry name" value="ABC1_ADCK3-like"/>
    <property type="match status" value="1"/>
</dbReference>
<keyword evidence="2" id="KW-0472">Membrane</keyword>
<dbReference type="STRING" id="768706.Desor_1497"/>
<dbReference type="KEGG" id="dor:Desor_1497"/>
<dbReference type="RefSeq" id="WP_014183971.1">
    <property type="nucleotide sequence ID" value="NC_016584.1"/>
</dbReference>
<evidence type="ECO:0000313" key="5">
    <source>
        <dbReference type="Proteomes" id="UP000006346"/>
    </source>
</evidence>
<keyword evidence="2" id="KW-0812">Transmembrane</keyword>
<evidence type="ECO:0000256" key="2">
    <source>
        <dbReference type="SAM" id="Phobius"/>
    </source>
</evidence>
<dbReference type="InterPro" id="IPR011009">
    <property type="entry name" value="Kinase-like_dom_sf"/>
</dbReference>
<feature type="domain" description="Protein kinase" evidence="3">
    <location>
        <begin position="125"/>
        <end position="490"/>
    </location>
</feature>
<dbReference type="SUPFAM" id="SSF56112">
    <property type="entry name" value="Protein kinase-like (PK-like)"/>
    <property type="match status" value="1"/>
</dbReference>
<keyword evidence="5" id="KW-1185">Reference proteome</keyword>
<evidence type="ECO:0000256" key="1">
    <source>
        <dbReference type="ARBA" id="ARBA00009670"/>
    </source>
</evidence>
<keyword evidence="4" id="KW-0418">Kinase</keyword>
<dbReference type="Gene3D" id="1.10.510.10">
    <property type="entry name" value="Transferase(Phosphotransferase) domain 1"/>
    <property type="match status" value="1"/>
</dbReference>
<dbReference type="GO" id="GO:0004672">
    <property type="term" value="F:protein kinase activity"/>
    <property type="evidence" value="ECO:0007669"/>
    <property type="project" value="InterPro"/>
</dbReference>
<dbReference type="AlphaFoldDB" id="G7WAU1"/>
<dbReference type="SMART" id="SM00220">
    <property type="entry name" value="S_TKc"/>
    <property type="match status" value="1"/>
</dbReference>
<feature type="transmembrane region" description="Helical" evidence="2">
    <location>
        <begin position="500"/>
        <end position="522"/>
    </location>
</feature>
<dbReference type="HOGENOM" id="CLU_006533_0_2_9"/>
<evidence type="ECO:0000313" key="4">
    <source>
        <dbReference type="EMBL" id="AET67152.1"/>
    </source>
</evidence>
<dbReference type="Proteomes" id="UP000006346">
    <property type="component" value="Chromosome"/>
</dbReference>
<dbReference type="InterPro" id="IPR050154">
    <property type="entry name" value="UbiB_kinase"/>
</dbReference>